<reference evidence="8" key="1">
    <citation type="submission" date="2015-01" db="EMBL/GenBank/DDBJ databases">
        <authorList>
            <person name="Durling Mikael"/>
        </authorList>
    </citation>
    <scope>NUCLEOTIDE SEQUENCE</scope>
</reference>
<evidence type="ECO:0000313" key="8">
    <source>
        <dbReference type="EMBL" id="CEO55380.1"/>
    </source>
</evidence>
<dbReference type="GO" id="GO:0005737">
    <property type="term" value="C:cytoplasm"/>
    <property type="evidence" value="ECO:0007669"/>
    <property type="project" value="UniProtKB-SubCell"/>
</dbReference>
<dbReference type="GO" id="GO:0016491">
    <property type="term" value="F:oxidoreductase activity"/>
    <property type="evidence" value="ECO:0007669"/>
    <property type="project" value="UniProtKB-KW"/>
</dbReference>
<dbReference type="PANTHER" id="PTHR43035:SF1">
    <property type="entry name" value="FATTY ACID REPRESSION MUTANT PROTEIN 2-RELATED"/>
    <property type="match status" value="1"/>
</dbReference>
<dbReference type="GO" id="GO:0005634">
    <property type="term" value="C:nucleus"/>
    <property type="evidence" value="ECO:0007669"/>
    <property type="project" value="UniProtKB-SubCell"/>
</dbReference>
<dbReference type="Pfam" id="PF00881">
    <property type="entry name" value="Nitroreductase"/>
    <property type="match status" value="1"/>
</dbReference>
<dbReference type="FunFam" id="3.40.109.10:FF:000001">
    <property type="entry name" value="Nitroreductase family"/>
    <property type="match status" value="1"/>
</dbReference>
<dbReference type="InterPro" id="IPR000415">
    <property type="entry name" value="Nitroreductase-like"/>
</dbReference>
<keyword evidence="4" id="KW-0963">Cytoplasm</keyword>
<accession>A0A0B7KKN1</accession>
<dbReference type="InterPro" id="IPR033877">
    <property type="entry name" value="Frm2/Hbn1"/>
</dbReference>
<feature type="domain" description="Nitroreductase" evidence="7">
    <location>
        <begin position="17"/>
        <end position="151"/>
    </location>
</feature>
<keyword evidence="6" id="KW-0539">Nucleus</keyword>
<evidence type="ECO:0000256" key="6">
    <source>
        <dbReference type="ARBA" id="ARBA00023242"/>
    </source>
</evidence>
<evidence type="ECO:0000256" key="2">
    <source>
        <dbReference type="ARBA" id="ARBA00004496"/>
    </source>
</evidence>
<gene>
    <name evidence="8" type="ORF">BN869_000011438_1</name>
</gene>
<evidence type="ECO:0000256" key="3">
    <source>
        <dbReference type="ARBA" id="ARBA00007118"/>
    </source>
</evidence>
<protein>
    <recommendedName>
        <fullName evidence="7">Nitroreductase domain-containing protein</fullName>
    </recommendedName>
</protein>
<comment type="similarity">
    <text evidence="3">Belongs to the nitroreductase family.</text>
</comment>
<dbReference type="SUPFAM" id="SSF55469">
    <property type="entry name" value="FMN-dependent nitroreductase-like"/>
    <property type="match status" value="1"/>
</dbReference>
<dbReference type="InterPro" id="IPR029479">
    <property type="entry name" value="Nitroreductase"/>
</dbReference>
<dbReference type="AlphaFoldDB" id="A0A0B7KKN1"/>
<proteinExistence type="inferred from homology"/>
<evidence type="ECO:0000256" key="1">
    <source>
        <dbReference type="ARBA" id="ARBA00004123"/>
    </source>
</evidence>
<organism evidence="8">
    <name type="scientific">Bionectria ochroleuca</name>
    <name type="common">Gliocladium roseum</name>
    <dbReference type="NCBI Taxonomy" id="29856"/>
    <lineage>
        <taxon>Eukaryota</taxon>
        <taxon>Fungi</taxon>
        <taxon>Dikarya</taxon>
        <taxon>Ascomycota</taxon>
        <taxon>Pezizomycotina</taxon>
        <taxon>Sordariomycetes</taxon>
        <taxon>Hypocreomycetidae</taxon>
        <taxon>Hypocreales</taxon>
        <taxon>Bionectriaceae</taxon>
        <taxon>Clonostachys</taxon>
    </lineage>
</organism>
<keyword evidence="5" id="KW-0560">Oxidoreductase</keyword>
<name>A0A0B7KKN1_BIOOC</name>
<comment type="subcellular location">
    <subcellularLocation>
        <location evidence="2">Cytoplasm</location>
    </subcellularLocation>
    <subcellularLocation>
        <location evidence="1">Nucleus</location>
    </subcellularLocation>
</comment>
<dbReference type="EMBL" id="CDPU01000051">
    <property type="protein sequence ID" value="CEO55380.1"/>
    <property type="molecule type" value="Genomic_DNA"/>
</dbReference>
<evidence type="ECO:0000256" key="4">
    <source>
        <dbReference type="ARBA" id="ARBA00022490"/>
    </source>
</evidence>
<dbReference type="Gene3D" id="3.40.109.10">
    <property type="entry name" value="NADH Oxidase"/>
    <property type="match status" value="1"/>
</dbReference>
<evidence type="ECO:0000256" key="5">
    <source>
        <dbReference type="ARBA" id="ARBA00023002"/>
    </source>
</evidence>
<evidence type="ECO:0000259" key="7">
    <source>
        <dbReference type="Pfam" id="PF00881"/>
    </source>
</evidence>
<dbReference type="PANTHER" id="PTHR43035">
    <property type="entry name" value="FATTY ACID REPRESSION MUTANT PROTEIN 2-RELATED"/>
    <property type="match status" value="1"/>
</dbReference>
<sequence>MIELIRHMANGECGETKFNNQATRVAVLFADEHIKLWDIAKDALKAILRADAYPTTEQKLNMFQAAAGTVLFFSDQTVVDKYAAKITAFGNKSPHWAGQAAAIQEYLTWTGLEAEGLGANLQHYNPLIDVNISETWGIPATWKLDAQLVFGGKAGEARDKTFQPFQERVKVFGA</sequence>
<dbReference type="GO" id="GO:0034599">
    <property type="term" value="P:cellular response to oxidative stress"/>
    <property type="evidence" value="ECO:0007669"/>
    <property type="project" value="InterPro"/>
</dbReference>